<keyword evidence="2" id="KW-1185">Reference proteome</keyword>
<evidence type="ECO:0008006" key="3">
    <source>
        <dbReference type="Google" id="ProtNLM"/>
    </source>
</evidence>
<reference evidence="2" key="1">
    <citation type="submission" date="2016-10" db="EMBL/GenBank/DDBJ databases">
        <title>The complete genome sequence of the rumen bacterium Butyrivibrio hungatei MB2003.</title>
        <authorList>
            <person name="Palevich N."/>
            <person name="Kelly W.J."/>
            <person name="Leahy S.C."/>
            <person name="Altermann E."/>
            <person name="Rakonjac J."/>
            <person name="Attwood G.T."/>
        </authorList>
    </citation>
    <scope>NUCLEOTIDE SEQUENCE [LARGE SCALE GENOMIC DNA]</scope>
    <source>
        <strain evidence="2">MB2003</strain>
    </source>
</reference>
<dbReference type="Gene3D" id="1.10.1070.20">
    <property type="match status" value="1"/>
</dbReference>
<proteinExistence type="predicted"/>
<evidence type="ECO:0000313" key="1">
    <source>
        <dbReference type="EMBL" id="AOZ97011.1"/>
    </source>
</evidence>
<dbReference type="EMBL" id="CP017831">
    <property type="protein sequence ID" value="AOZ97011.1"/>
    <property type="molecule type" value="Genomic_DNA"/>
</dbReference>
<dbReference type="AlphaFoldDB" id="A0A1D9P3C6"/>
<dbReference type="KEGG" id="bhu:bhn_I1978"/>
<dbReference type="RefSeq" id="WP_071176657.1">
    <property type="nucleotide sequence ID" value="NZ_CP017831.1"/>
</dbReference>
<gene>
    <name evidence="1" type="ORF">bhn_I1978</name>
</gene>
<protein>
    <recommendedName>
        <fullName evidence="3">HipA-like C-terminal domain-containing protein</fullName>
    </recommendedName>
</protein>
<organism evidence="1 2">
    <name type="scientific">Butyrivibrio hungatei</name>
    <dbReference type="NCBI Taxonomy" id="185008"/>
    <lineage>
        <taxon>Bacteria</taxon>
        <taxon>Bacillati</taxon>
        <taxon>Bacillota</taxon>
        <taxon>Clostridia</taxon>
        <taxon>Lachnospirales</taxon>
        <taxon>Lachnospiraceae</taxon>
        <taxon>Butyrivibrio</taxon>
    </lineage>
</organism>
<evidence type="ECO:0000313" key="2">
    <source>
        <dbReference type="Proteomes" id="UP000179284"/>
    </source>
</evidence>
<name>A0A1D9P3C6_9FIRM</name>
<sequence length="269" mass="31188">MAKIIKEKQDLSYLQWSHVRSSSGTAGTFLKATSSLDGEKKYYKLSNFDPVKGVIGHECINEIIVDRLLDLFEIEHLSYELINAEIEIEGKNYNTYLCASTDFKKSGESKIALDDYYRTNAEPSESHYDFCKRMGWQKYIDTMIAIDFIILNRDRHGANIEVLRNARSRTLRIAPLFDHGVSLLYSCYTEKDALSFDVLADKPCNNFIGSYSCTENLSLLDVNNKPLNVKLKKNDKSRIFEGLNDILSDIYIEKIWEMIYERYKIYEKL</sequence>
<accession>A0A1D9P3C6</accession>
<dbReference type="Proteomes" id="UP000179284">
    <property type="component" value="Chromosome I"/>
</dbReference>